<gene>
    <name evidence="7" type="ORF">K4G66_30830</name>
</gene>
<name>A0AA49GM86_9BACT</name>
<evidence type="ECO:0000256" key="6">
    <source>
        <dbReference type="SAM" id="Phobius"/>
    </source>
</evidence>
<evidence type="ECO:0000313" key="7">
    <source>
        <dbReference type="EMBL" id="WKN36763.1"/>
    </source>
</evidence>
<feature type="transmembrane region" description="Helical" evidence="6">
    <location>
        <begin position="7"/>
        <end position="27"/>
    </location>
</feature>
<protein>
    <submittedName>
        <fullName evidence="7">AI-2E family transporter</fullName>
    </submittedName>
</protein>
<feature type="transmembrane region" description="Helical" evidence="6">
    <location>
        <begin position="67"/>
        <end position="88"/>
    </location>
</feature>
<dbReference type="GO" id="GO:0016020">
    <property type="term" value="C:membrane"/>
    <property type="evidence" value="ECO:0007669"/>
    <property type="project" value="UniProtKB-SubCell"/>
</dbReference>
<evidence type="ECO:0000256" key="1">
    <source>
        <dbReference type="ARBA" id="ARBA00004141"/>
    </source>
</evidence>
<feature type="transmembrane region" description="Helical" evidence="6">
    <location>
        <begin position="208"/>
        <end position="240"/>
    </location>
</feature>
<evidence type="ECO:0000256" key="3">
    <source>
        <dbReference type="ARBA" id="ARBA00022692"/>
    </source>
</evidence>
<comment type="similarity">
    <text evidence="2">Belongs to the autoinducer-2 exporter (AI-2E) (TC 2.A.86) family.</text>
</comment>
<feature type="transmembrane region" description="Helical" evidence="6">
    <location>
        <begin position="33"/>
        <end position="55"/>
    </location>
</feature>
<evidence type="ECO:0000256" key="2">
    <source>
        <dbReference type="ARBA" id="ARBA00009773"/>
    </source>
</evidence>
<dbReference type="Pfam" id="PF01594">
    <property type="entry name" value="AI-2E_transport"/>
    <property type="match status" value="1"/>
</dbReference>
<comment type="subcellular location">
    <subcellularLocation>
        <location evidence="1">Membrane</location>
        <topology evidence="1">Multi-pass membrane protein</topology>
    </subcellularLocation>
</comment>
<keyword evidence="4 6" id="KW-1133">Transmembrane helix</keyword>
<sequence length="352" mass="38687">MHHYQFATRVLISVGIASAIILLLLFVGHIFPVLLIVIAAILVAVFFDGIARWLNKKLPIAKNWCKLISVLGVLIVISVSFIILSPYVSQQASDLQEQLPQSVGQAKEQLKQTSLGNKALQYVQQEDIQKKLTSNAQKFFSAVFGVFGVLADVYIILFMGLLIYAAPQPYLSGIIHLMPKSKRDRTEVVLKTLGQTLRSWLSGQLLSMLIVATLTWLGLWIVGLPFALVLGLSAGLLAFVPNFGPLIALILGVLVASTVGWNTILWTAIVYVGVQIIESNFLTPIIQRQKLSMPMAMVLFAQLVLGTFAGALGLVLATPIFAIIMMLVKMLYVEDILQDRSFQLEPQKQVSS</sequence>
<dbReference type="GO" id="GO:0055085">
    <property type="term" value="P:transmembrane transport"/>
    <property type="evidence" value="ECO:0007669"/>
    <property type="project" value="TreeGrafter"/>
</dbReference>
<evidence type="ECO:0000256" key="5">
    <source>
        <dbReference type="ARBA" id="ARBA00023136"/>
    </source>
</evidence>
<evidence type="ECO:0000256" key="4">
    <source>
        <dbReference type="ARBA" id="ARBA00022989"/>
    </source>
</evidence>
<dbReference type="AlphaFoldDB" id="A0AA49GM86"/>
<dbReference type="PANTHER" id="PTHR21716:SF62">
    <property type="entry name" value="TRANSPORT PROTEIN YDBI-RELATED"/>
    <property type="match status" value="1"/>
</dbReference>
<organism evidence="7">
    <name type="scientific">Roseihalotalea indica</name>
    <dbReference type="NCBI Taxonomy" id="2867963"/>
    <lineage>
        <taxon>Bacteria</taxon>
        <taxon>Pseudomonadati</taxon>
        <taxon>Bacteroidota</taxon>
        <taxon>Cytophagia</taxon>
        <taxon>Cytophagales</taxon>
        <taxon>Catalimonadaceae</taxon>
        <taxon>Roseihalotalea</taxon>
    </lineage>
</organism>
<proteinExistence type="inferred from homology"/>
<reference evidence="7" key="2">
    <citation type="journal article" date="2024" name="Antonie Van Leeuwenhoek">
        <title>Roseihalotalea indica gen. nov., sp. nov., a halophilic Bacteroidetes from mesopelagic Southwest Indian Ocean with higher carbohydrate metabolic potential.</title>
        <authorList>
            <person name="Chen B."/>
            <person name="Zhang M."/>
            <person name="Lin D."/>
            <person name="Ye J."/>
            <person name="Tang K."/>
        </authorList>
    </citation>
    <scope>NUCLEOTIDE SEQUENCE</scope>
    <source>
        <strain evidence="7">TK19036</strain>
    </source>
</reference>
<dbReference type="InterPro" id="IPR002549">
    <property type="entry name" value="AI-2E-like"/>
</dbReference>
<dbReference type="PANTHER" id="PTHR21716">
    <property type="entry name" value="TRANSMEMBRANE PROTEIN"/>
    <property type="match status" value="1"/>
</dbReference>
<keyword evidence="5 6" id="KW-0472">Membrane</keyword>
<feature type="transmembrane region" description="Helical" evidence="6">
    <location>
        <begin position="246"/>
        <end position="274"/>
    </location>
</feature>
<keyword evidence="3 6" id="KW-0812">Transmembrane</keyword>
<reference evidence="7" key="1">
    <citation type="journal article" date="2023" name="Comput. Struct. Biotechnol. J.">
        <title>Discovery of a novel marine Bacteroidetes with a rich repertoire of carbohydrate-active enzymes.</title>
        <authorList>
            <person name="Chen B."/>
            <person name="Liu G."/>
            <person name="Chen Q."/>
            <person name="Wang H."/>
            <person name="Liu L."/>
            <person name="Tang K."/>
        </authorList>
    </citation>
    <scope>NUCLEOTIDE SEQUENCE</scope>
    <source>
        <strain evidence="7">TK19036</strain>
    </source>
</reference>
<feature type="transmembrane region" description="Helical" evidence="6">
    <location>
        <begin position="139"/>
        <end position="164"/>
    </location>
</feature>
<dbReference type="EMBL" id="CP120682">
    <property type="protein sequence ID" value="WKN36763.1"/>
    <property type="molecule type" value="Genomic_DNA"/>
</dbReference>
<accession>A0AA49GM86</accession>
<feature type="transmembrane region" description="Helical" evidence="6">
    <location>
        <begin position="295"/>
        <end position="328"/>
    </location>
</feature>